<gene>
    <name evidence="1" type="ORF">NCTC11179_00362</name>
</gene>
<accession>A0A378RIP3</accession>
<evidence type="ECO:0000313" key="2">
    <source>
        <dbReference type="Proteomes" id="UP000255024"/>
    </source>
</evidence>
<proteinExistence type="predicted"/>
<evidence type="ECO:0000313" key="1">
    <source>
        <dbReference type="EMBL" id="STZ26835.1"/>
    </source>
</evidence>
<dbReference type="EMBL" id="UGQL01000001">
    <property type="protein sequence ID" value="STZ26835.1"/>
    <property type="molecule type" value="Genomic_DNA"/>
</dbReference>
<dbReference type="Proteomes" id="UP000255024">
    <property type="component" value="Unassembled WGS sequence"/>
</dbReference>
<protein>
    <submittedName>
        <fullName evidence="1">Uncharacterized protein</fullName>
    </submittedName>
</protein>
<reference evidence="1 2" key="1">
    <citation type="submission" date="2018-06" db="EMBL/GenBank/DDBJ databases">
        <authorList>
            <consortium name="Pathogen Informatics"/>
            <person name="Doyle S."/>
        </authorList>
    </citation>
    <scope>NUCLEOTIDE SEQUENCE [LARGE SCALE GENOMIC DNA]</scope>
    <source>
        <strain evidence="1 2">NCTC11179</strain>
    </source>
</reference>
<dbReference type="AlphaFoldDB" id="A0A378RIP3"/>
<dbReference type="RefSeq" id="WP_115089899.1">
    <property type="nucleotide sequence ID" value="NZ_CP068107.1"/>
</dbReference>
<organism evidence="1 2">
    <name type="scientific">Myroides odoratus</name>
    <name type="common">Flavobacterium odoratum</name>
    <dbReference type="NCBI Taxonomy" id="256"/>
    <lineage>
        <taxon>Bacteria</taxon>
        <taxon>Pseudomonadati</taxon>
        <taxon>Bacteroidota</taxon>
        <taxon>Flavobacteriia</taxon>
        <taxon>Flavobacteriales</taxon>
        <taxon>Flavobacteriaceae</taxon>
        <taxon>Myroides</taxon>
    </lineage>
</organism>
<keyword evidence="2" id="KW-1185">Reference proteome</keyword>
<sequence length="405" mass="47525">MDKKETWIEGEILFYYDRETIEQLVLTNLKYAYVQVLGHVPYLFVFADHQHYISTELKGFEAMYQELSHQFHFDDTTFYAVCKTRVEDDKVKIWAKKMAQNYQLLEEYLNDGDLGYEVYTTPKQMISWDTTYEQLEASGVVEAYFTEYGSKYLRFKHAVRVEGVLIHQLEVYADHGSATLPVQEYFVSLYDETNTDKSYKQLRELWIDDAIDVEQYGYEREDQCYLQFGFAEGISASICYTYDAEHGYDDGSTSLHFYNKREYDSFLDNEAYEEVMELSEFLPFPSRLDLQVGYKDREEVKRIPPKIREVEGAKSGIWLDQATNKIGFVGLETALILDLDKIENFTFQNVLPAKGAGYADLIVHFKTKEYLYIFTADTYFFDQFAHPLELMTKKSVAIPEAYYNC</sequence>
<name>A0A378RIP3_MYROD</name>